<evidence type="ECO:0000256" key="7">
    <source>
        <dbReference type="RuleBase" id="RU004227"/>
    </source>
</evidence>
<dbReference type="PRINTS" id="PR00051">
    <property type="entry name" value="DNAA"/>
</dbReference>
<dbReference type="RefSeq" id="WP_072774062.1">
    <property type="nucleotide sequence ID" value="NZ_FRDN01000012.1"/>
</dbReference>
<dbReference type="InterPro" id="IPR010921">
    <property type="entry name" value="Trp_repressor/repl_initiator"/>
</dbReference>
<dbReference type="SMART" id="SM00382">
    <property type="entry name" value="AAA"/>
    <property type="match status" value="1"/>
</dbReference>
<dbReference type="Pfam" id="PF08299">
    <property type="entry name" value="Bac_DnaA_C"/>
    <property type="match status" value="1"/>
</dbReference>
<evidence type="ECO:0000256" key="6">
    <source>
        <dbReference type="ARBA" id="ARBA00023125"/>
    </source>
</evidence>
<dbReference type="CDD" id="cd06571">
    <property type="entry name" value="Bac_DnaA_C"/>
    <property type="match status" value="1"/>
</dbReference>
<comment type="similarity">
    <text evidence="7">Belongs to the DnaA family.</text>
</comment>
<keyword evidence="6" id="KW-0238">DNA-binding</keyword>
<evidence type="ECO:0000259" key="9">
    <source>
        <dbReference type="SMART" id="SM00760"/>
    </source>
</evidence>
<dbReference type="GO" id="GO:0006275">
    <property type="term" value="P:regulation of DNA replication"/>
    <property type="evidence" value="ECO:0007669"/>
    <property type="project" value="InterPro"/>
</dbReference>
<dbReference type="SUPFAM" id="SSF52540">
    <property type="entry name" value="P-loop containing nucleoside triphosphate hydrolases"/>
    <property type="match status" value="1"/>
</dbReference>
<dbReference type="InterPro" id="IPR003593">
    <property type="entry name" value="AAA+_ATPase"/>
</dbReference>
<evidence type="ECO:0000256" key="5">
    <source>
        <dbReference type="ARBA" id="ARBA00023121"/>
    </source>
</evidence>
<dbReference type="STRING" id="1121395.SAMN02745215_03841"/>
<dbReference type="SMART" id="SM00760">
    <property type="entry name" value="Bac_DnaA_C"/>
    <property type="match status" value="1"/>
</dbReference>
<feature type="domain" description="Chromosomal replication initiator DnaA C-terminal" evidence="9">
    <location>
        <begin position="230"/>
        <end position="298"/>
    </location>
</feature>
<dbReference type="PANTHER" id="PTHR30050:SF2">
    <property type="entry name" value="CHROMOSOMAL REPLICATION INITIATOR PROTEIN DNAA"/>
    <property type="match status" value="1"/>
</dbReference>
<dbReference type="InterPro" id="IPR020591">
    <property type="entry name" value="Chromosome_initiator_DnaA-like"/>
</dbReference>
<evidence type="ECO:0000259" key="8">
    <source>
        <dbReference type="SMART" id="SM00382"/>
    </source>
</evidence>
<evidence type="ECO:0000313" key="10">
    <source>
        <dbReference type="EMBL" id="SHN82525.1"/>
    </source>
</evidence>
<keyword evidence="3" id="KW-0547">Nucleotide-binding</keyword>
<dbReference type="InterPro" id="IPR027417">
    <property type="entry name" value="P-loop_NTPase"/>
</dbReference>
<evidence type="ECO:0000313" key="11">
    <source>
        <dbReference type="Proteomes" id="UP000184010"/>
    </source>
</evidence>
<accession>A0A1M7UHY5</accession>
<keyword evidence="11" id="KW-1185">Reference proteome</keyword>
<feature type="domain" description="AAA+ ATPase" evidence="8">
    <location>
        <begin position="23"/>
        <end position="154"/>
    </location>
</feature>
<dbReference type="InterPro" id="IPR013159">
    <property type="entry name" value="DnaA_C"/>
</dbReference>
<keyword evidence="4" id="KW-0067">ATP-binding</keyword>
<dbReference type="InterPro" id="IPR013317">
    <property type="entry name" value="DnaA_dom"/>
</dbReference>
<dbReference type="Proteomes" id="UP000184010">
    <property type="component" value="Unassembled WGS sequence"/>
</dbReference>
<dbReference type="GO" id="GO:0008289">
    <property type="term" value="F:lipid binding"/>
    <property type="evidence" value="ECO:0007669"/>
    <property type="project" value="UniProtKB-KW"/>
</dbReference>
<dbReference type="Gene3D" id="3.40.50.300">
    <property type="entry name" value="P-loop containing nucleotide triphosphate hydrolases"/>
    <property type="match status" value="1"/>
</dbReference>
<evidence type="ECO:0000256" key="2">
    <source>
        <dbReference type="ARBA" id="ARBA00022705"/>
    </source>
</evidence>
<evidence type="ECO:0000256" key="4">
    <source>
        <dbReference type="ARBA" id="ARBA00022840"/>
    </source>
</evidence>
<dbReference type="GO" id="GO:0003688">
    <property type="term" value="F:DNA replication origin binding"/>
    <property type="evidence" value="ECO:0007669"/>
    <property type="project" value="TreeGrafter"/>
</dbReference>
<evidence type="ECO:0000256" key="3">
    <source>
        <dbReference type="ARBA" id="ARBA00022741"/>
    </source>
</evidence>
<protein>
    <submittedName>
        <fullName evidence="10">Chromosomal replication initiator protein</fullName>
    </submittedName>
</protein>
<dbReference type="Pfam" id="PF00308">
    <property type="entry name" value="Bac_DnaA"/>
    <property type="match status" value="1"/>
</dbReference>
<reference evidence="11" key="1">
    <citation type="submission" date="2016-12" db="EMBL/GenBank/DDBJ databases">
        <authorList>
            <person name="Varghese N."/>
            <person name="Submissions S."/>
        </authorList>
    </citation>
    <scope>NUCLEOTIDE SEQUENCE [LARGE SCALE GENOMIC DNA]</scope>
    <source>
        <strain evidence="11">DSM 11544</strain>
    </source>
</reference>
<dbReference type="AlphaFoldDB" id="A0A1M7UHY5"/>
<proteinExistence type="inferred from homology"/>
<dbReference type="PANTHER" id="PTHR30050">
    <property type="entry name" value="CHROMOSOMAL REPLICATION INITIATOR PROTEIN DNAA"/>
    <property type="match status" value="1"/>
</dbReference>
<dbReference type="GO" id="GO:0006270">
    <property type="term" value="P:DNA replication initiation"/>
    <property type="evidence" value="ECO:0007669"/>
    <property type="project" value="InterPro"/>
</dbReference>
<evidence type="ECO:0000256" key="1">
    <source>
        <dbReference type="ARBA" id="ARBA00022490"/>
    </source>
</evidence>
<keyword evidence="1" id="KW-0963">Cytoplasm</keyword>
<name>A0A1M7UHY5_9FIRM</name>
<dbReference type="SUPFAM" id="SSF48295">
    <property type="entry name" value="TrpR-like"/>
    <property type="match status" value="1"/>
</dbReference>
<dbReference type="CDD" id="cd00009">
    <property type="entry name" value="AAA"/>
    <property type="match status" value="1"/>
</dbReference>
<dbReference type="EMBL" id="FRDN01000012">
    <property type="protein sequence ID" value="SHN82525.1"/>
    <property type="molecule type" value="Genomic_DNA"/>
</dbReference>
<dbReference type="GO" id="GO:0005524">
    <property type="term" value="F:ATP binding"/>
    <property type="evidence" value="ECO:0007669"/>
    <property type="project" value="UniProtKB-KW"/>
</dbReference>
<gene>
    <name evidence="10" type="ORF">SAMN02745215_03841</name>
</gene>
<dbReference type="GO" id="GO:0005886">
    <property type="term" value="C:plasma membrane"/>
    <property type="evidence" value="ECO:0007669"/>
    <property type="project" value="TreeGrafter"/>
</dbReference>
<dbReference type="Gene3D" id="1.10.1750.10">
    <property type="match status" value="1"/>
</dbReference>
<sequence length="334" mass="38178">MWLSSEFNRMAEKTFKAYEPDDAFFSTLIYGPGGVGKSTLLLKCCQRLKEKKTILYIDAQDFVKNYAFSAQEGTLSQFRLRLRTPTVLIIDHIEVLKGKTRSIEEFYHTYEALFQRNGRIICGFRGEPSQLGFLGEKLSSRLRGGLVVPVLQPTPEDMLNYLRQLAYGKFLIVEDLVLELMAEEAANFPQAQSLMNGFLQFANRTDSALDHGALLLYLQERRYQEGLRPSPQNIIQKAAELTGVAAAAIYSTTRTPEVRQARQLAIYGIRSLSRLSYPEIGASLNKSHSSIMKSYQQFQEAIQKNPELREMLESLVKYFNSPDDEKRKDEEEER</sequence>
<organism evidence="10 11">
    <name type="scientific">Desulfitobacterium chlororespirans DSM 11544</name>
    <dbReference type="NCBI Taxonomy" id="1121395"/>
    <lineage>
        <taxon>Bacteria</taxon>
        <taxon>Bacillati</taxon>
        <taxon>Bacillota</taxon>
        <taxon>Clostridia</taxon>
        <taxon>Eubacteriales</taxon>
        <taxon>Desulfitobacteriaceae</taxon>
        <taxon>Desulfitobacterium</taxon>
    </lineage>
</organism>
<keyword evidence="5" id="KW-0446">Lipid-binding</keyword>
<keyword evidence="2 7" id="KW-0235">DNA replication</keyword>